<dbReference type="STRING" id="675824.A0A1E3QFH1"/>
<evidence type="ECO:0000313" key="1">
    <source>
        <dbReference type="EMBL" id="ODQ76328.1"/>
    </source>
</evidence>
<dbReference type="InterPro" id="IPR021036">
    <property type="entry name" value="Ribosomal_mS45"/>
</dbReference>
<dbReference type="GO" id="GO:0003735">
    <property type="term" value="F:structural constituent of ribosome"/>
    <property type="evidence" value="ECO:0007669"/>
    <property type="project" value="TreeGrafter"/>
</dbReference>
<dbReference type="Proteomes" id="UP000094385">
    <property type="component" value="Unassembled WGS sequence"/>
</dbReference>
<dbReference type="PANTHER" id="PTHR28158:SF1">
    <property type="entry name" value="SMALL RIBOSOMAL SUBUNIT PROTEIN MS45"/>
    <property type="match status" value="1"/>
</dbReference>
<keyword evidence="2" id="KW-1185">Reference proteome</keyword>
<organism evidence="1 2">
    <name type="scientific">Lipomyces starkeyi NRRL Y-11557</name>
    <dbReference type="NCBI Taxonomy" id="675824"/>
    <lineage>
        <taxon>Eukaryota</taxon>
        <taxon>Fungi</taxon>
        <taxon>Dikarya</taxon>
        <taxon>Ascomycota</taxon>
        <taxon>Saccharomycotina</taxon>
        <taxon>Lipomycetes</taxon>
        <taxon>Lipomycetales</taxon>
        <taxon>Lipomycetaceae</taxon>
        <taxon>Lipomyces</taxon>
    </lineage>
</organism>
<dbReference type="OrthoDB" id="10052321at2759"/>
<name>A0A1E3QFH1_LIPST</name>
<dbReference type="GO" id="GO:0005763">
    <property type="term" value="C:mitochondrial small ribosomal subunit"/>
    <property type="evidence" value="ECO:0007669"/>
    <property type="project" value="TreeGrafter"/>
</dbReference>
<gene>
    <name evidence="1" type="ORF">LIPSTDRAFT_60480</name>
</gene>
<dbReference type="EMBL" id="KV454289">
    <property type="protein sequence ID" value="ODQ76328.1"/>
    <property type="molecule type" value="Genomic_DNA"/>
</dbReference>
<proteinExistence type="predicted"/>
<reference evidence="1 2" key="1">
    <citation type="journal article" date="2016" name="Proc. Natl. Acad. Sci. U.S.A.">
        <title>Comparative genomics of biotechnologically important yeasts.</title>
        <authorList>
            <person name="Riley R."/>
            <person name="Haridas S."/>
            <person name="Wolfe K.H."/>
            <person name="Lopes M.R."/>
            <person name="Hittinger C.T."/>
            <person name="Goeker M."/>
            <person name="Salamov A.A."/>
            <person name="Wisecaver J.H."/>
            <person name="Long T.M."/>
            <person name="Calvey C.H."/>
            <person name="Aerts A.L."/>
            <person name="Barry K.W."/>
            <person name="Choi C."/>
            <person name="Clum A."/>
            <person name="Coughlan A.Y."/>
            <person name="Deshpande S."/>
            <person name="Douglass A.P."/>
            <person name="Hanson S.J."/>
            <person name="Klenk H.-P."/>
            <person name="LaButti K.M."/>
            <person name="Lapidus A."/>
            <person name="Lindquist E.A."/>
            <person name="Lipzen A.M."/>
            <person name="Meier-Kolthoff J.P."/>
            <person name="Ohm R.A."/>
            <person name="Otillar R.P."/>
            <person name="Pangilinan J.L."/>
            <person name="Peng Y."/>
            <person name="Rokas A."/>
            <person name="Rosa C.A."/>
            <person name="Scheuner C."/>
            <person name="Sibirny A.A."/>
            <person name="Slot J.C."/>
            <person name="Stielow J.B."/>
            <person name="Sun H."/>
            <person name="Kurtzman C.P."/>
            <person name="Blackwell M."/>
            <person name="Grigoriev I.V."/>
            <person name="Jeffries T.W."/>
        </authorList>
    </citation>
    <scope>NUCLEOTIDE SEQUENCE [LARGE SCALE GENOMIC DNA]</scope>
    <source>
        <strain evidence="1 2">NRRL Y-11557</strain>
    </source>
</reference>
<sequence>MPFSTRNILVSTARGLSPGQSSTSGSYTQVRGVRIGPGSYLNRDYGLVGRHTLPRSHMIQWFGEKGLNGDFYKNPYCYAPSDHIPNYIPHTSSKISRDDIVKKMADPNYRKNVNENTYKPFPLNPYTKTSFLLSEELREAILQSCRDPKMSLWQISARYGIRKERVAATVKLAKIENQWENEGKITPDLARYAHRMYMMMPITNGRLSQNTLADKLGEEPLEEIVPPKTAQRNNIQIMHETAKFSPEDAASFFHAPEAAELMDRQLYSDMPKAVSFQGVKDKELVKKIKQWKGRYTDVVFKGNNIWTAIPAKVGKVGYRYGASRDHRKKHRKHKDERLNI</sequence>
<protein>
    <recommendedName>
        <fullName evidence="3">37S ribosomal protein S35, mitochondrial</fullName>
    </recommendedName>
</protein>
<evidence type="ECO:0000313" key="2">
    <source>
        <dbReference type="Proteomes" id="UP000094385"/>
    </source>
</evidence>
<accession>A0A1E3QFH1</accession>
<dbReference type="GO" id="GO:0032543">
    <property type="term" value="P:mitochondrial translation"/>
    <property type="evidence" value="ECO:0007669"/>
    <property type="project" value="TreeGrafter"/>
</dbReference>
<dbReference type="AlphaFoldDB" id="A0A1E3QFH1"/>
<dbReference type="PANTHER" id="PTHR28158">
    <property type="entry name" value="37S RIBOSOMAL PROTEIN S35, MITOCHONDRIAL"/>
    <property type="match status" value="1"/>
</dbReference>
<dbReference type="Pfam" id="PF12298">
    <property type="entry name" value="Bot1p"/>
    <property type="match status" value="1"/>
</dbReference>
<evidence type="ECO:0008006" key="3">
    <source>
        <dbReference type="Google" id="ProtNLM"/>
    </source>
</evidence>